<keyword evidence="7 13" id="KW-0671">Queuosine biosynthesis</keyword>
<evidence type="ECO:0000256" key="7">
    <source>
        <dbReference type="ARBA" id="ARBA00022785"/>
    </source>
</evidence>
<dbReference type="InterPro" id="IPR003699">
    <property type="entry name" value="QueA"/>
</dbReference>
<comment type="subcellular location">
    <subcellularLocation>
        <location evidence="1 13">Cytoplasm</location>
    </subcellularLocation>
</comment>
<dbReference type="Gene3D" id="2.40.10.240">
    <property type="entry name" value="QueA-like"/>
    <property type="match status" value="1"/>
</dbReference>
<comment type="similarity">
    <text evidence="9 13">Belongs to the QueA family.</text>
</comment>
<keyword evidence="6 13" id="KW-0949">S-adenosyl-L-methionine</keyword>
<evidence type="ECO:0000256" key="9">
    <source>
        <dbReference type="ARBA" id="ARBA00061210"/>
    </source>
</evidence>
<evidence type="ECO:0000256" key="6">
    <source>
        <dbReference type="ARBA" id="ARBA00022691"/>
    </source>
</evidence>
<keyword evidence="14" id="KW-0413">Isomerase</keyword>
<evidence type="ECO:0000256" key="3">
    <source>
        <dbReference type="ARBA" id="ARBA00011245"/>
    </source>
</evidence>
<keyword evidence="5 13" id="KW-0808">Transferase</keyword>
<dbReference type="InterPro" id="IPR042118">
    <property type="entry name" value="QueA_dom1"/>
</dbReference>
<evidence type="ECO:0000256" key="12">
    <source>
        <dbReference type="ARBA" id="ARBA00076160"/>
    </source>
</evidence>
<keyword evidence="15" id="KW-1185">Reference proteome</keyword>
<dbReference type="NCBIfam" id="NF001140">
    <property type="entry name" value="PRK00147.1"/>
    <property type="match status" value="1"/>
</dbReference>
<dbReference type="PANTHER" id="PTHR30307">
    <property type="entry name" value="S-ADENOSYLMETHIONINE:TRNA RIBOSYLTRANSFERASE-ISOMERASE"/>
    <property type="match status" value="1"/>
</dbReference>
<dbReference type="GO" id="GO:0008616">
    <property type="term" value="P:tRNA queuosine(34) biosynthetic process"/>
    <property type="evidence" value="ECO:0007669"/>
    <property type="project" value="UniProtKB-UniRule"/>
</dbReference>
<dbReference type="Gene3D" id="3.40.1780.10">
    <property type="entry name" value="QueA-like"/>
    <property type="match status" value="1"/>
</dbReference>
<reference evidence="14 15" key="1">
    <citation type="submission" date="2016-10" db="EMBL/GenBank/DDBJ databases">
        <authorList>
            <person name="de Groot N.N."/>
        </authorList>
    </citation>
    <scope>NUCLEOTIDE SEQUENCE [LARGE SCALE GENOMIC DNA]</scope>
    <source>
        <strain evidence="14 15">DSM 16957</strain>
    </source>
</reference>
<dbReference type="InterPro" id="IPR042119">
    <property type="entry name" value="QueA_dom2"/>
</dbReference>
<keyword evidence="4 13" id="KW-0963">Cytoplasm</keyword>
<evidence type="ECO:0000256" key="11">
    <source>
        <dbReference type="ARBA" id="ARBA00069325"/>
    </source>
</evidence>
<comment type="function">
    <text evidence="13">Transfers and isomerizes the ribose moiety from AdoMet to the 7-aminomethyl group of 7-deazaguanine (preQ1-tRNA) to give epoxyqueuosine (oQ-tRNA).</text>
</comment>
<dbReference type="SUPFAM" id="SSF111337">
    <property type="entry name" value="QueA-like"/>
    <property type="match status" value="1"/>
</dbReference>
<evidence type="ECO:0000256" key="8">
    <source>
        <dbReference type="ARBA" id="ARBA00052751"/>
    </source>
</evidence>
<dbReference type="GO" id="GO:0051075">
    <property type="term" value="F:S-adenosylmethionine:tRNA ribosyltransferase-isomerase activity"/>
    <property type="evidence" value="ECO:0007669"/>
    <property type="project" value="UniProtKB-EC"/>
</dbReference>
<sequence>MKKTDFDFDLPPELIAQAPLPERSASRLLHLQADGGYTDRHVRDLPELLQPGDLLVFNDTRVIPARLFGHKDSGGRVEILIERITGTHEARAQLGVSKSPKAGVRITLDAGGEFEVLGREGEFYLLRLLGDEALEKLLLRAGRLPLPPYIQREPGQDDAERYQTVFAKHVGAVAAPTAGLHFDEPLLAQLRARGVQMGHITLHVGAGTFQPMRADSVHEHTMHSEWLNVGADLVEQIRRTRTAGKRVVAVGTTVVRALETAMREGEVQPFAGDTQIFIFPGYRIRSVDALITNFHLPQSTLMMLVSAFCGRERILDAYRHAVEQRYRFFSYGDAMLLEPEAQAAVIWDSGFGIRSEQ</sequence>
<evidence type="ECO:0000313" key="14">
    <source>
        <dbReference type="EMBL" id="SDD06408.1"/>
    </source>
</evidence>
<comment type="catalytic activity">
    <reaction evidence="8 13">
        <text>7-aminomethyl-7-carbaguanosine(34) in tRNA + S-adenosyl-L-methionine = epoxyqueuosine(34) in tRNA + adenine + L-methionine + 2 H(+)</text>
        <dbReference type="Rhea" id="RHEA:32155"/>
        <dbReference type="Rhea" id="RHEA-COMP:10342"/>
        <dbReference type="Rhea" id="RHEA-COMP:18582"/>
        <dbReference type="ChEBI" id="CHEBI:15378"/>
        <dbReference type="ChEBI" id="CHEBI:16708"/>
        <dbReference type="ChEBI" id="CHEBI:57844"/>
        <dbReference type="ChEBI" id="CHEBI:59789"/>
        <dbReference type="ChEBI" id="CHEBI:82833"/>
        <dbReference type="ChEBI" id="CHEBI:194443"/>
        <dbReference type="EC" id="2.4.99.17"/>
    </reaction>
</comment>
<dbReference type="Proteomes" id="UP000199603">
    <property type="component" value="Unassembled WGS sequence"/>
</dbReference>
<dbReference type="InterPro" id="IPR036100">
    <property type="entry name" value="QueA_sf"/>
</dbReference>
<proteinExistence type="inferred from homology"/>
<evidence type="ECO:0000256" key="4">
    <source>
        <dbReference type="ARBA" id="ARBA00022490"/>
    </source>
</evidence>
<dbReference type="GO" id="GO:0005737">
    <property type="term" value="C:cytoplasm"/>
    <property type="evidence" value="ECO:0007669"/>
    <property type="project" value="UniProtKB-SubCell"/>
</dbReference>
<dbReference type="STRING" id="265719.SAMN04488509_10123"/>
<dbReference type="AlphaFoldDB" id="A0A1G6RPD5"/>
<evidence type="ECO:0000256" key="13">
    <source>
        <dbReference type="HAMAP-Rule" id="MF_00113"/>
    </source>
</evidence>
<dbReference type="UniPathway" id="UPA00392"/>
<dbReference type="Pfam" id="PF02547">
    <property type="entry name" value="Queuosine_synth"/>
    <property type="match status" value="1"/>
</dbReference>
<protein>
    <recommendedName>
        <fullName evidence="11 13">S-adenosylmethionine:tRNA ribosyltransferase-isomerase</fullName>
        <ecNumber evidence="10 13">2.4.99.17</ecNumber>
    </recommendedName>
    <alternativeName>
        <fullName evidence="12 13">Queuosine biosynthesis protein QueA</fullName>
    </alternativeName>
</protein>
<dbReference type="PANTHER" id="PTHR30307:SF0">
    <property type="entry name" value="S-ADENOSYLMETHIONINE:TRNA RIBOSYLTRANSFERASE-ISOMERASE"/>
    <property type="match status" value="1"/>
</dbReference>
<accession>A0A1G6RPD5</accession>
<dbReference type="FunFam" id="3.40.1780.10:FF:000001">
    <property type="entry name" value="S-adenosylmethionine:tRNA ribosyltransferase-isomerase"/>
    <property type="match status" value="1"/>
</dbReference>
<evidence type="ECO:0000256" key="1">
    <source>
        <dbReference type="ARBA" id="ARBA00004496"/>
    </source>
</evidence>
<evidence type="ECO:0000313" key="15">
    <source>
        <dbReference type="Proteomes" id="UP000199603"/>
    </source>
</evidence>
<dbReference type="EC" id="2.4.99.17" evidence="10 13"/>
<evidence type="ECO:0000256" key="2">
    <source>
        <dbReference type="ARBA" id="ARBA00004691"/>
    </source>
</evidence>
<gene>
    <name evidence="13" type="primary">queA</name>
    <name evidence="14" type="ORF">SAMN04488509_10123</name>
</gene>
<comment type="subunit">
    <text evidence="3 13">Monomer.</text>
</comment>
<dbReference type="HAMAP" id="MF_00113">
    <property type="entry name" value="QueA"/>
    <property type="match status" value="1"/>
</dbReference>
<dbReference type="EMBL" id="FNAG01000001">
    <property type="protein sequence ID" value="SDD06408.1"/>
    <property type="molecule type" value="Genomic_DNA"/>
</dbReference>
<name>A0A1G6RPD5_9GAMM</name>
<evidence type="ECO:0000256" key="5">
    <source>
        <dbReference type="ARBA" id="ARBA00022679"/>
    </source>
</evidence>
<dbReference type="NCBIfam" id="TIGR00113">
    <property type="entry name" value="queA"/>
    <property type="match status" value="1"/>
</dbReference>
<comment type="pathway">
    <text evidence="2 13">tRNA modification; tRNA-queuosine biosynthesis.</text>
</comment>
<evidence type="ECO:0000256" key="10">
    <source>
        <dbReference type="ARBA" id="ARBA00066503"/>
    </source>
</evidence>
<organism evidence="14 15">
    <name type="scientific">Aquimonas voraii</name>
    <dbReference type="NCBI Taxonomy" id="265719"/>
    <lineage>
        <taxon>Bacteria</taxon>
        <taxon>Pseudomonadati</taxon>
        <taxon>Pseudomonadota</taxon>
        <taxon>Gammaproteobacteria</taxon>
        <taxon>Lysobacterales</taxon>
        <taxon>Lysobacteraceae</taxon>
        <taxon>Aquimonas</taxon>
    </lineage>
</organism>